<dbReference type="InterPro" id="IPR036291">
    <property type="entry name" value="NAD(P)-bd_dom_sf"/>
</dbReference>
<dbReference type="InterPro" id="IPR028359">
    <property type="entry name" value="UDP_ManNAc/GlcNAc_DH"/>
</dbReference>
<dbReference type="InterPro" id="IPR017476">
    <property type="entry name" value="UDP-Glc/GDP-Man"/>
</dbReference>
<dbReference type="Proteomes" id="UP001220010">
    <property type="component" value="Unassembled WGS sequence"/>
</dbReference>
<protein>
    <recommendedName>
        <fullName evidence="3">UDP-N-acetyl-D-mannosamine dehydrogenase</fullName>
        <ecNumber evidence="2">1.1.1.336</ecNumber>
    </recommendedName>
    <alternativeName>
        <fullName evidence="4">UDP-ManNAc 6-dehydrogenase</fullName>
    </alternativeName>
</protein>
<dbReference type="SUPFAM" id="SSF52413">
    <property type="entry name" value="UDP-glucose/GDP-mannose dehydrogenase C-terminal domain"/>
    <property type="match status" value="1"/>
</dbReference>
<comment type="catalytic activity">
    <reaction evidence="5">
        <text>UDP-N-acetyl-alpha-D-mannosamine + 2 NAD(+) + H2O = UDP-N-acetyl-alpha-D-mannosaminouronate + 2 NADH + 3 H(+)</text>
        <dbReference type="Rhea" id="RHEA:25780"/>
        <dbReference type="ChEBI" id="CHEBI:15377"/>
        <dbReference type="ChEBI" id="CHEBI:15378"/>
        <dbReference type="ChEBI" id="CHEBI:57540"/>
        <dbReference type="ChEBI" id="CHEBI:57945"/>
        <dbReference type="ChEBI" id="CHEBI:68623"/>
        <dbReference type="ChEBI" id="CHEBI:70731"/>
        <dbReference type="EC" id="1.1.1.336"/>
    </reaction>
</comment>
<evidence type="ECO:0000259" key="8">
    <source>
        <dbReference type="Pfam" id="PF03721"/>
    </source>
</evidence>
<gene>
    <name evidence="9" type="ORF">P0O15_09615</name>
</gene>
<evidence type="ECO:0000256" key="4">
    <source>
        <dbReference type="ARBA" id="ARBA00030172"/>
    </source>
</evidence>
<dbReference type="NCBIfam" id="TIGR03026">
    <property type="entry name" value="NDP-sugDHase"/>
    <property type="match status" value="1"/>
</dbReference>
<dbReference type="EC" id="1.1.1.336" evidence="2"/>
<feature type="domain" description="UDP-glucose/GDP-mannose dehydrogenase dimerisation" evidence="7">
    <location>
        <begin position="200"/>
        <end position="290"/>
    </location>
</feature>
<evidence type="ECO:0000256" key="1">
    <source>
        <dbReference type="ARBA" id="ARBA00006601"/>
    </source>
</evidence>
<feature type="domain" description="UDP-glucose/GDP-mannose dehydrogenase N-terminal" evidence="8">
    <location>
        <begin position="1"/>
        <end position="178"/>
    </location>
</feature>
<organism evidence="9 10">
    <name type="scientific">Candidatus Methanocrinis natronophilus</name>
    <dbReference type="NCBI Taxonomy" id="3033396"/>
    <lineage>
        <taxon>Archaea</taxon>
        <taxon>Methanobacteriati</taxon>
        <taxon>Methanobacteriota</taxon>
        <taxon>Stenosarchaea group</taxon>
        <taxon>Methanomicrobia</taxon>
        <taxon>Methanotrichales</taxon>
        <taxon>Methanotrichaceae</taxon>
        <taxon>Methanocrinis</taxon>
    </lineage>
</organism>
<dbReference type="EMBL" id="JARFPK010000039">
    <property type="protein sequence ID" value="MDF0591415.1"/>
    <property type="molecule type" value="Genomic_DNA"/>
</dbReference>
<dbReference type="PANTHER" id="PTHR43491:SF2">
    <property type="entry name" value="UDP-N-ACETYL-D-MANNOSAMINE DEHYDROGENASE"/>
    <property type="match status" value="1"/>
</dbReference>
<dbReference type="Pfam" id="PF03721">
    <property type="entry name" value="UDPG_MGDP_dh_N"/>
    <property type="match status" value="1"/>
</dbReference>
<name>A0ABT5X9R9_9EURY</name>
<dbReference type="InterPro" id="IPR008927">
    <property type="entry name" value="6-PGluconate_DH-like_C_sf"/>
</dbReference>
<evidence type="ECO:0000313" key="10">
    <source>
        <dbReference type="Proteomes" id="UP001220010"/>
    </source>
</evidence>
<evidence type="ECO:0000256" key="5">
    <source>
        <dbReference type="ARBA" id="ARBA00049130"/>
    </source>
</evidence>
<sequence>MNIAVVGLGNAGLPLASVIADCGFEVIGVDIDMERCERINRGINPIPEEAGLDDLIERYGGKSLRATPRYEDAKGCKSFIVIVPLLIDEGHNPDFNILEEAFRSIGKILKKGDLVVLETTVPPTTTETMIRGWLEEESGLQLGDFYLAHSPERIMTGYSISRLREFPKIVGGADEESGRLAFDLYRKFIPNLQRVTSSRVAEFVKIVEGCYRDVNIALANEILKISEELNIDFNEAREYANHDYCHIHLPSTGVGGHCIPVYPWFLINEMEKREKFGFVELQRCSRKINDEMVGYWAERIVLKALKIDRPLSQIKICLRGITYRKGVKELYHSRNLALARVLARKGLQVGVYDELFSEEEIESLSLRFMDPEDADVVFDCFELRFS</sequence>
<evidence type="ECO:0000313" key="9">
    <source>
        <dbReference type="EMBL" id="MDF0591415.1"/>
    </source>
</evidence>
<evidence type="ECO:0000259" key="7">
    <source>
        <dbReference type="Pfam" id="PF00984"/>
    </source>
</evidence>
<evidence type="ECO:0000256" key="6">
    <source>
        <dbReference type="PIRNR" id="PIRNR000124"/>
    </source>
</evidence>
<dbReference type="PIRSF" id="PIRSF500136">
    <property type="entry name" value="UDP_ManNAc_DH"/>
    <property type="match status" value="1"/>
</dbReference>
<reference evidence="9 10" key="1">
    <citation type="submission" date="2023-03" db="EMBL/GenBank/DDBJ databases">
        <title>WGS of Methanotrichaceae archaeon Mx.</title>
        <authorList>
            <person name="Sorokin D.Y."/>
            <person name="Merkel A.Y."/>
        </authorList>
    </citation>
    <scope>NUCLEOTIDE SEQUENCE [LARGE SCALE GENOMIC DNA]</scope>
    <source>
        <strain evidence="9 10">Mx</strain>
    </source>
</reference>
<dbReference type="InterPro" id="IPR036220">
    <property type="entry name" value="UDP-Glc/GDP-Man_DH_C_sf"/>
</dbReference>
<dbReference type="Pfam" id="PF00984">
    <property type="entry name" value="UDPG_MGDP_dh"/>
    <property type="match status" value="1"/>
</dbReference>
<accession>A0ABT5X9R9</accession>
<dbReference type="InterPro" id="IPR001732">
    <property type="entry name" value="UDP-Glc/GDP-Man_DH_N"/>
</dbReference>
<dbReference type="InterPro" id="IPR014026">
    <property type="entry name" value="UDP-Glc/GDP-Man_DH_dimer"/>
</dbReference>
<dbReference type="PANTHER" id="PTHR43491">
    <property type="entry name" value="UDP-N-ACETYL-D-MANNOSAMINE DEHYDROGENASE"/>
    <property type="match status" value="1"/>
</dbReference>
<evidence type="ECO:0000256" key="3">
    <source>
        <dbReference type="ARBA" id="ARBA00016796"/>
    </source>
</evidence>
<proteinExistence type="inferred from homology"/>
<dbReference type="SUPFAM" id="SSF51735">
    <property type="entry name" value="NAD(P)-binding Rossmann-fold domains"/>
    <property type="match status" value="1"/>
</dbReference>
<evidence type="ECO:0000256" key="2">
    <source>
        <dbReference type="ARBA" id="ARBA00012935"/>
    </source>
</evidence>
<comment type="caution">
    <text evidence="9">The sequence shown here is derived from an EMBL/GenBank/DDBJ whole genome shotgun (WGS) entry which is preliminary data.</text>
</comment>
<comment type="similarity">
    <text evidence="1 6">Belongs to the UDP-glucose/GDP-mannose dehydrogenase family.</text>
</comment>
<dbReference type="PIRSF" id="PIRSF000124">
    <property type="entry name" value="UDPglc_GDPman_dh"/>
    <property type="match status" value="1"/>
</dbReference>
<dbReference type="Gene3D" id="3.40.50.720">
    <property type="entry name" value="NAD(P)-binding Rossmann-like Domain"/>
    <property type="match status" value="2"/>
</dbReference>
<dbReference type="RefSeq" id="WP_316967148.1">
    <property type="nucleotide sequence ID" value="NZ_JARFPK010000039.1"/>
</dbReference>
<keyword evidence="10" id="KW-1185">Reference proteome</keyword>
<dbReference type="SUPFAM" id="SSF48179">
    <property type="entry name" value="6-phosphogluconate dehydrogenase C-terminal domain-like"/>
    <property type="match status" value="1"/>
</dbReference>